<dbReference type="RefSeq" id="WP_077243905.1">
    <property type="nucleotide sequence ID" value="NZ_MUZR01000011.1"/>
</dbReference>
<name>A0A1V3A038_9GAMM</name>
<evidence type="ECO:0000256" key="5">
    <source>
        <dbReference type="ARBA" id="ARBA00022723"/>
    </source>
</evidence>
<dbReference type="Gene3D" id="3.40.228.10">
    <property type="entry name" value="Dimethylsulfoxide Reductase, domain 2"/>
    <property type="match status" value="1"/>
</dbReference>
<evidence type="ECO:0000313" key="12">
    <source>
        <dbReference type="Proteomes" id="UP000189177"/>
    </source>
</evidence>
<dbReference type="GO" id="GO:0046872">
    <property type="term" value="F:metal ion binding"/>
    <property type="evidence" value="ECO:0007669"/>
    <property type="project" value="UniProtKB-KW"/>
</dbReference>
<dbReference type="OrthoDB" id="9815647at2"/>
<comment type="caution">
    <text evidence="11">The sequence shown here is derived from an EMBL/GenBank/DDBJ whole genome shotgun (WGS) entry which is preliminary data.</text>
</comment>
<dbReference type="InterPro" id="IPR009010">
    <property type="entry name" value="Asp_de-COase-like_dom_sf"/>
</dbReference>
<dbReference type="PROSITE" id="PS51669">
    <property type="entry name" value="4FE4S_MOW_BIS_MGD"/>
    <property type="match status" value="1"/>
</dbReference>
<dbReference type="SUPFAM" id="SSF50692">
    <property type="entry name" value="ADC-like"/>
    <property type="match status" value="1"/>
</dbReference>
<keyword evidence="3" id="KW-0004">4Fe-4S</keyword>
<comment type="similarity">
    <text evidence="2">Belongs to the prokaryotic molybdopterin-containing oxidoreductase family.</text>
</comment>
<dbReference type="Pfam" id="PF04879">
    <property type="entry name" value="Molybdop_Fe4S4"/>
    <property type="match status" value="1"/>
</dbReference>
<dbReference type="AlphaFoldDB" id="A0A1V3A038"/>
<dbReference type="Gene3D" id="2.20.25.90">
    <property type="entry name" value="ADC-like domains"/>
    <property type="match status" value="1"/>
</dbReference>
<reference evidence="11 12" key="1">
    <citation type="submission" date="2017-02" db="EMBL/GenBank/DDBJ databases">
        <title>Genomic diversity within the haloalkaliphilic genus Thioalkalivibrio.</title>
        <authorList>
            <person name="Ahn A.-C."/>
            <person name="Meier-Kolthoff J."/>
            <person name="Overmars L."/>
            <person name="Richter M."/>
            <person name="Woyke T."/>
            <person name="Sorokin D.Y."/>
            <person name="Muyzer G."/>
        </authorList>
    </citation>
    <scope>NUCLEOTIDE SEQUENCE [LARGE SCALE GENOMIC DNA]</scope>
    <source>
        <strain evidence="11 12">HL17</strain>
    </source>
</reference>
<dbReference type="Proteomes" id="UP000189177">
    <property type="component" value="Unassembled WGS sequence"/>
</dbReference>
<dbReference type="STRING" id="252474.B1A74_04585"/>
<dbReference type="InterPro" id="IPR006963">
    <property type="entry name" value="Mopterin_OxRdtase_4Fe-4S_dom"/>
</dbReference>
<dbReference type="SUPFAM" id="SSF53706">
    <property type="entry name" value="Formate dehydrogenase/DMSO reductase, domains 1-3"/>
    <property type="match status" value="1"/>
</dbReference>
<evidence type="ECO:0000256" key="1">
    <source>
        <dbReference type="ARBA" id="ARBA00001942"/>
    </source>
</evidence>
<dbReference type="PROSITE" id="PS51318">
    <property type="entry name" value="TAT"/>
    <property type="match status" value="1"/>
</dbReference>
<keyword evidence="7" id="KW-0560">Oxidoreductase</keyword>
<evidence type="ECO:0000256" key="7">
    <source>
        <dbReference type="ARBA" id="ARBA00023002"/>
    </source>
</evidence>
<dbReference type="Gene3D" id="3.30.2070.10">
    <property type="entry name" value="Formate dehydrogenase/DMSO reductase"/>
    <property type="match status" value="1"/>
</dbReference>
<sequence length="846" mass="94405">MKNILESMFTRRRFLQTSGATGAAAFGAAGMAKLTGFSAVGAGGAAPSNAAAASNGSWKDLQMTKNICHQCPARCGINVYTYEDPSTGNRRVTSIYGDPGNPIANGKLCPKGHLGTYFLYDPDRFKQPMRRTNPNKGRDEDPGWEPISWDEAYDEIASRINELRENGEAHKIAHLYGRGWGPSDAGLYGDWGKLVGTPNAAIGHASICAEGSKHAKAAVEGNASYNSYDYKNTNYLLIFGAGFLEAFRPYNYLMQVWGHMRTKSPKTRVTTVDVRMNPTMAASDRYLMTKPGTDGALALAMAHVILTEGLWDREFVGDFDDGENRFSTGSTVDAERFEEVWTRGLVDWWNAELKDRTPEWAAGITGVDADDIRRTAVEFGSTRPAMAIFERGPTAHTNGVYNGMAIHALNALSGSMFAEGGLFYQMGPSYASGPADADDYRDGISRTMEGRYPRIDMAGTERWPFAGTMMQEVAKNHNAGDPYKLKMAMFYTTNPIWTAPDAPEWEKMMSEIFVVDTSPFPGETAKFADIVLPESTYLERLQDSPTYPFEGWPMTALRVPAVEPIYDTTEFGNMMIEIGKRIKGPTSDYYRQVDNVENLLKHLARGFEDDPGDNGVDGWEAWKEQGVWYKKPYHWKQHRGVFYEWDGEGYNIEMTEEEVREKLMPTESGKFEFDSSYLRAEVDYITQHLNVSRDRVGFPQWLDPEYTGGNRDLHFVTPKTPMTAEGRSGNIPQATALMQPSVGGNDRCYVEMHPQTARERGIKDGDRVRITADLGSIEAYVRLMPQNRPDTIILPYEHGHWAQGRWAEAQERATAPGNPNEMTENVSDPISGLAAYYTGRVDVERV</sequence>
<accession>A0A1V3A038</accession>
<dbReference type="InterPro" id="IPR006311">
    <property type="entry name" value="TAT_signal"/>
</dbReference>
<dbReference type="EMBL" id="MUZR01000011">
    <property type="protein sequence ID" value="OOC10714.1"/>
    <property type="molecule type" value="Genomic_DNA"/>
</dbReference>
<evidence type="ECO:0000256" key="2">
    <source>
        <dbReference type="ARBA" id="ARBA00010312"/>
    </source>
</evidence>
<evidence type="ECO:0000313" key="11">
    <source>
        <dbReference type="EMBL" id="OOC10714.1"/>
    </source>
</evidence>
<dbReference type="Pfam" id="PF00384">
    <property type="entry name" value="Molybdopterin"/>
    <property type="match status" value="1"/>
</dbReference>
<feature type="domain" description="4Fe-4S Mo/W bis-MGD-type" evidence="10">
    <location>
        <begin position="61"/>
        <end position="123"/>
    </location>
</feature>
<organism evidence="11 12">
    <name type="scientific">Thioalkalivibrio halophilus</name>
    <dbReference type="NCBI Taxonomy" id="252474"/>
    <lineage>
        <taxon>Bacteria</taxon>
        <taxon>Pseudomonadati</taxon>
        <taxon>Pseudomonadota</taxon>
        <taxon>Gammaproteobacteria</taxon>
        <taxon>Chromatiales</taxon>
        <taxon>Ectothiorhodospiraceae</taxon>
        <taxon>Thioalkalivibrio</taxon>
    </lineage>
</organism>
<keyword evidence="5" id="KW-0479">Metal-binding</keyword>
<dbReference type="Pfam" id="PF01568">
    <property type="entry name" value="Molydop_binding"/>
    <property type="match status" value="1"/>
</dbReference>
<protein>
    <submittedName>
        <fullName evidence="11">Molybdopterin oxidoreductase</fullName>
    </submittedName>
</protein>
<keyword evidence="4" id="KW-0500">Molybdenum</keyword>
<keyword evidence="8" id="KW-0408">Iron</keyword>
<evidence type="ECO:0000256" key="9">
    <source>
        <dbReference type="ARBA" id="ARBA00023014"/>
    </source>
</evidence>
<evidence type="ECO:0000256" key="8">
    <source>
        <dbReference type="ARBA" id="ARBA00023004"/>
    </source>
</evidence>
<evidence type="ECO:0000259" key="10">
    <source>
        <dbReference type="PROSITE" id="PS51669"/>
    </source>
</evidence>
<proteinExistence type="inferred from homology"/>
<dbReference type="GO" id="GO:0016491">
    <property type="term" value="F:oxidoreductase activity"/>
    <property type="evidence" value="ECO:0007669"/>
    <property type="project" value="UniProtKB-KW"/>
</dbReference>
<keyword evidence="12" id="KW-1185">Reference proteome</keyword>
<dbReference type="PANTHER" id="PTHR43742">
    <property type="entry name" value="TRIMETHYLAMINE-N-OXIDE REDUCTASE"/>
    <property type="match status" value="1"/>
</dbReference>
<keyword evidence="9" id="KW-0411">Iron-sulfur</keyword>
<dbReference type="Gene3D" id="3.40.50.740">
    <property type="match status" value="1"/>
</dbReference>
<keyword evidence="6" id="KW-0732">Signal</keyword>
<dbReference type="InterPro" id="IPR006656">
    <property type="entry name" value="Mopterin_OxRdtase"/>
</dbReference>
<dbReference type="SMART" id="SM00926">
    <property type="entry name" value="Molybdop_Fe4S4"/>
    <property type="match status" value="1"/>
</dbReference>
<dbReference type="InterPro" id="IPR050612">
    <property type="entry name" value="Prok_Mopterin_Oxidored"/>
</dbReference>
<evidence type="ECO:0000256" key="3">
    <source>
        <dbReference type="ARBA" id="ARBA00022485"/>
    </source>
</evidence>
<comment type="cofactor">
    <cofactor evidence="1">
        <name>Mo-bis(molybdopterin guanine dinucleotide)</name>
        <dbReference type="ChEBI" id="CHEBI:60539"/>
    </cofactor>
</comment>
<dbReference type="InterPro" id="IPR006657">
    <property type="entry name" value="MoPterin_dinucl-bd_dom"/>
</dbReference>
<evidence type="ECO:0000256" key="6">
    <source>
        <dbReference type="ARBA" id="ARBA00022729"/>
    </source>
</evidence>
<dbReference type="Gene3D" id="2.40.40.20">
    <property type="match status" value="1"/>
</dbReference>
<dbReference type="PANTHER" id="PTHR43742:SF9">
    <property type="entry name" value="TETRATHIONATE REDUCTASE SUBUNIT A"/>
    <property type="match status" value="1"/>
</dbReference>
<dbReference type="GO" id="GO:0051539">
    <property type="term" value="F:4 iron, 4 sulfur cluster binding"/>
    <property type="evidence" value="ECO:0007669"/>
    <property type="project" value="UniProtKB-KW"/>
</dbReference>
<gene>
    <name evidence="11" type="ORF">B1A74_04585</name>
</gene>
<dbReference type="GO" id="GO:0043546">
    <property type="term" value="F:molybdopterin cofactor binding"/>
    <property type="evidence" value="ECO:0007669"/>
    <property type="project" value="InterPro"/>
</dbReference>
<evidence type="ECO:0000256" key="4">
    <source>
        <dbReference type="ARBA" id="ARBA00022505"/>
    </source>
</evidence>